<keyword evidence="2" id="KW-1185">Reference proteome</keyword>
<accession>A0ACB8YMY8</accession>
<organism evidence="1 2">
    <name type="scientific">Smallanthus sonchifolius</name>
    <dbReference type="NCBI Taxonomy" id="185202"/>
    <lineage>
        <taxon>Eukaryota</taxon>
        <taxon>Viridiplantae</taxon>
        <taxon>Streptophyta</taxon>
        <taxon>Embryophyta</taxon>
        <taxon>Tracheophyta</taxon>
        <taxon>Spermatophyta</taxon>
        <taxon>Magnoliopsida</taxon>
        <taxon>eudicotyledons</taxon>
        <taxon>Gunneridae</taxon>
        <taxon>Pentapetalae</taxon>
        <taxon>asterids</taxon>
        <taxon>campanulids</taxon>
        <taxon>Asterales</taxon>
        <taxon>Asteraceae</taxon>
        <taxon>Asteroideae</taxon>
        <taxon>Heliantheae alliance</taxon>
        <taxon>Millerieae</taxon>
        <taxon>Smallanthus</taxon>
    </lineage>
</organism>
<sequence length="337" mass="37817">MVRPSCCDKINMRKGSWNEEEDAQMLAFVTKQPTSSWQVGAPRKPGLRRCTKSCRLRKTNVTRDDNIMHENFSPQEEELIIKLHSAIGSRWPIIAQQLPGRTDNDVKNYWNAKLKKKLSSMGIDPVTHRPFSQMLADYGNISGLTRTKTRMGSLGRDNKNTFFMSSLENTQQVPSKQLFPSFNNNNVKMEPHDQVIKTDSLDLLTQLQAITHGKDSSTTTTTHETSFTHFHVSVPPSTSSSSSSTCSTLNEMTPQQTFNWRDFLIENAQDGNACNDEKLNFEVMGGIELVKGNTPSMNGVQEAMEDACDGSFVEAMLDGEEDMFLDFPGLLGEQSYP</sequence>
<dbReference type="EMBL" id="CM042044">
    <property type="protein sequence ID" value="KAI3686478.1"/>
    <property type="molecule type" value="Genomic_DNA"/>
</dbReference>
<reference evidence="1 2" key="2">
    <citation type="journal article" date="2022" name="Mol. Ecol. Resour.">
        <title>The genomes of chicory, endive, great burdock and yacon provide insights into Asteraceae paleo-polyploidization history and plant inulin production.</title>
        <authorList>
            <person name="Fan W."/>
            <person name="Wang S."/>
            <person name="Wang H."/>
            <person name="Wang A."/>
            <person name="Jiang F."/>
            <person name="Liu H."/>
            <person name="Zhao H."/>
            <person name="Xu D."/>
            <person name="Zhang Y."/>
        </authorList>
    </citation>
    <scope>NUCLEOTIDE SEQUENCE [LARGE SCALE GENOMIC DNA]</scope>
    <source>
        <strain evidence="2">cv. Yunnan</strain>
        <tissue evidence="1">Leaves</tissue>
    </source>
</reference>
<name>A0ACB8YMY8_9ASTR</name>
<evidence type="ECO:0000313" key="2">
    <source>
        <dbReference type="Proteomes" id="UP001056120"/>
    </source>
</evidence>
<gene>
    <name evidence="1" type="ORF">L1987_80156</name>
</gene>
<evidence type="ECO:0000313" key="1">
    <source>
        <dbReference type="EMBL" id="KAI3686478.1"/>
    </source>
</evidence>
<reference evidence="2" key="1">
    <citation type="journal article" date="2022" name="Mol. Ecol. Resour.">
        <title>The genomes of chicory, endive, great burdock and yacon provide insights into Asteraceae palaeo-polyploidization history and plant inulin production.</title>
        <authorList>
            <person name="Fan W."/>
            <person name="Wang S."/>
            <person name="Wang H."/>
            <person name="Wang A."/>
            <person name="Jiang F."/>
            <person name="Liu H."/>
            <person name="Zhao H."/>
            <person name="Xu D."/>
            <person name="Zhang Y."/>
        </authorList>
    </citation>
    <scope>NUCLEOTIDE SEQUENCE [LARGE SCALE GENOMIC DNA]</scope>
    <source>
        <strain evidence="2">cv. Yunnan</strain>
    </source>
</reference>
<comment type="caution">
    <text evidence="1">The sequence shown here is derived from an EMBL/GenBank/DDBJ whole genome shotgun (WGS) entry which is preliminary data.</text>
</comment>
<proteinExistence type="predicted"/>
<dbReference type="Proteomes" id="UP001056120">
    <property type="component" value="Linkage Group LG27"/>
</dbReference>
<protein>
    <submittedName>
        <fullName evidence="1">Uncharacterized protein</fullName>
    </submittedName>
</protein>